<dbReference type="AlphaFoldDB" id="A0A0K2AX72"/>
<accession>A0A0K2AX72</accession>
<proteinExistence type="predicted"/>
<gene>
    <name evidence="1" type="ORF">SAM23877_4382</name>
</gene>
<protein>
    <submittedName>
        <fullName evidence="1">Uncharacterized protein</fullName>
    </submittedName>
</protein>
<organism evidence="1 2">
    <name type="scientific">Streptomyces ambofaciens (strain ATCC 23877 / 3486 / DSM 40053 / JCM 4204 / NBRC 12836 / NRRL B-2516)</name>
    <dbReference type="NCBI Taxonomy" id="278992"/>
    <lineage>
        <taxon>Bacteria</taxon>
        <taxon>Bacillati</taxon>
        <taxon>Actinomycetota</taxon>
        <taxon>Actinomycetes</taxon>
        <taxon>Kitasatosporales</taxon>
        <taxon>Streptomycetaceae</taxon>
        <taxon>Streptomyces</taxon>
    </lineage>
</organism>
<reference evidence="2" key="1">
    <citation type="journal article" date="2015" name="J. Biotechnol.">
        <title>Complete genome sequence of Streptomyces ambofaciens ATCC 23877, the spiramycin producer.</title>
        <authorList>
            <person name="Thibessard A."/>
            <person name="Haas D."/>
            <person name="Gerbaud C."/>
            <person name="Aigle B."/>
            <person name="Lautru S."/>
            <person name="Pernodet J.L."/>
            <person name="Leblond P."/>
        </authorList>
    </citation>
    <scope>NUCLEOTIDE SEQUENCE [LARGE SCALE GENOMIC DNA]</scope>
    <source>
        <strain evidence="2">ATCC 23877 / 3486 / DSM 40053 / JCM 4204 / NBRC 12836 / NRRL B-2516</strain>
    </source>
</reference>
<dbReference type="EMBL" id="CP012382">
    <property type="protein sequence ID" value="AKZ57427.1"/>
    <property type="molecule type" value="Genomic_DNA"/>
</dbReference>
<dbReference type="Proteomes" id="UP000061018">
    <property type="component" value="Chromosome"/>
</dbReference>
<sequence length="88" mass="9952">MIVTPELPRAYHLLKQLAKPGSQTPLMNVAQVTERLPRRARPWRVTRSCGARERVHVSTSHRLLPLMCERALYQVIVSGASLHAREAS</sequence>
<evidence type="ECO:0000313" key="2">
    <source>
        <dbReference type="Proteomes" id="UP000061018"/>
    </source>
</evidence>
<evidence type="ECO:0000313" key="1">
    <source>
        <dbReference type="EMBL" id="AKZ57427.1"/>
    </source>
</evidence>
<dbReference type="KEGG" id="samb:SAM23877_4382"/>
<name>A0A0K2AX72_STRA7</name>